<feature type="transmembrane region" description="Helical" evidence="2">
    <location>
        <begin position="59"/>
        <end position="77"/>
    </location>
</feature>
<keyword evidence="2" id="KW-0812">Transmembrane</keyword>
<organism evidence="3 4">
    <name type="scientific">Candidatus Dojkabacteria bacterium</name>
    <dbReference type="NCBI Taxonomy" id="2099670"/>
    <lineage>
        <taxon>Bacteria</taxon>
        <taxon>Candidatus Dojkabacteria</taxon>
    </lineage>
</organism>
<comment type="caution">
    <text evidence="3">The sequence shown here is derived from an EMBL/GenBank/DDBJ whole genome shotgun (WGS) entry which is preliminary data.</text>
</comment>
<dbReference type="Proteomes" id="UP000775877">
    <property type="component" value="Unassembled WGS sequence"/>
</dbReference>
<evidence type="ECO:0000256" key="2">
    <source>
        <dbReference type="SAM" id="Phobius"/>
    </source>
</evidence>
<protein>
    <submittedName>
        <fullName evidence="3">Uncharacterized protein</fullName>
    </submittedName>
</protein>
<feature type="region of interest" description="Disordered" evidence="1">
    <location>
        <begin position="253"/>
        <end position="298"/>
    </location>
</feature>
<keyword evidence="2" id="KW-0472">Membrane</keyword>
<evidence type="ECO:0000313" key="3">
    <source>
        <dbReference type="EMBL" id="MCA9381440.1"/>
    </source>
</evidence>
<feature type="region of interest" description="Disordered" evidence="1">
    <location>
        <begin position="1"/>
        <end position="39"/>
    </location>
</feature>
<gene>
    <name evidence="3" type="ORF">KC678_04200</name>
</gene>
<proteinExistence type="predicted"/>
<evidence type="ECO:0000313" key="4">
    <source>
        <dbReference type="Proteomes" id="UP000775877"/>
    </source>
</evidence>
<evidence type="ECO:0000256" key="1">
    <source>
        <dbReference type="SAM" id="MobiDB-lite"/>
    </source>
</evidence>
<sequence>MPSLRKNNEPAQMGMSPLAGQTQEAQPSAPVDNSTIHPDRFDMSRFSERQDEEESSLRIIIYVVVVIVIGVGLALLVRNLISTESNADTPEPSTDNSTIQLGASAPVTIDTATSPDPSDAPANEDLVDSLTLSVGNSSASTDGVSVSSMKYKRYTTYARVDYSFEGVESQADLPKIAINYDNTRNSLEIIFPTSVEMVDELKETIPVNDIVSNIVYNADTNSFTINVSEEFKYLVVPTTGGLTIDIRTVAQIERSGEDTTTDTTQEDTTTGEPDAMQEDTTTDTQTPTQTTTPPSGTKLINDFSQDKQYVSGGAAGNTINLKETFFEDTASYFEIAWGEPNVVGADKTPYTSAELVIEGNVPYIVLTIENLNNFPFNKDGITTNLIPFDMSAANFVRADLESFTNGKAVVKVQLKNKAEFRLVSAETVSGKTQVLSLQIKD</sequence>
<feature type="compositionally biased region" description="Low complexity" evidence="1">
    <location>
        <begin position="282"/>
        <end position="294"/>
    </location>
</feature>
<dbReference type="EMBL" id="JAGQLJ010000103">
    <property type="protein sequence ID" value="MCA9381440.1"/>
    <property type="molecule type" value="Genomic_DNA"/>
</dbReference>
<dbReference type="AlphaFoldDB" id="A0A955L209"/>
<reference evidence="3" key="1">
    <citation type="submission" date="2020-04" db="EMBL/GenBank/DDBJ databases">
        <authorList>
            <person name="Zhang T."/>
        </authorList>
    </citation>
    <scope>NUCLEOTIDE SEQUENCE</scope>
    <source>
        <strain evidence="3">HKST-UBA13</strain>
    </source>
</reference>
<accession>A0A955L209</accession>
<reference evidence="3" key="2">
    <citation type="journal article" date="2021" name="Microbiome">
        <title>Successional dynamics and alternative stable states in a saline activated sludge microbial community over 9 years.</title>
        <authorList>
            <person name="Wang Y."/>
            <person name="Ye J."/>
            <person name="Ju F."/>
            <person name="Liu L."/>
            <person name="Boyd J.A."/>
            <person name="Deng Y."/>
            <person name="Parks D.H."/>
            <person name="Jiang X."/>
            <person name="Yin X."/>
            <person name="Woodcroft B.J."/>
            <person name="Tyson G.W."/>
            <person name="Hugenholtz P."/>
            <person name="Polz M.F."/>
            <person name="Zhang T."/>
        </authorList>
    </citation>
    <scope>NUCLEOTIDE SEQUENCE</scope>
    <source>
        <strain evidence="3">HKST-UBA13</strain>
    </source>
</reference>
<keyword evidence="2" id="KW-1133">Transmembrane helix</keyword>
<name>A0A955L209_9BACT</name>
<feature type="compositionally biased region" description="Polar residues" evidence="1">
    <location>
        <begin position="19"/>
        <end position="36"/>
    </location>
</feature>
<feature type="compositionally biased region" description="Low complexity" evidence="1">
    <location>
        <begin position="261"/>
        <end position="272"/>
    </location>
</feature>